<dbReference type="EMBL" id="AP019400">
    <property type="protein sequence ID" value="BBI35869.1"/>
    <property type="molecule type" value="Genomic_DNA"/>
</dbReference>
<keyword evidence="1" id="KW-0812">Transmembrane</keyword>
<keyword evidence="1" id="KW-0472">Membrane</keyword>
<proteinExistence type="predicted"/>
<dbReference type="NCBIfam" id="TIGR01167">
    <property type="entry name" value="LPXTG_anchor"/>
    <property type="match status" value="1"/>
</dbReference>
<evidence type="ECO:0000256" key="1">
    <source>
        <dbReference type="SAM" id="Phobius"/>
    </source>
</evidence>
<keyword evidence="1" id="KW-1133">Transmembrane helix</keyword>
<gene>
    <name evidence="2" type="ORF">KCTCHS21_52680</name>
</gene>
<keyword evidence="3" id="KW-1185">Reference proteome</keyword>
<accession>A0A3T1DCP6</accession>
<dbReference type="AlphaFoldDB" id="A0A3T1DCP6"/>
<dbReference type="Proteomes" id="UP000289856">
    <property type="component" value="Chromosome"/>
</dbReference>
<feature type="transmembrane region" description="Helical" evidence="1">
    <location>
        <begin position="132"/>
        <end position="151"/>
    </location>
</feature>
<name>A0A3T1DCP6_9BACL</name>
<protein>
    <submittedName>
        <fullName evidence="2">Uncharacterized protein</fullName>
    </submittedName>
</protein>
<reference evidence="2 3" key="1">
    <citation type="submission" date="2019-01" db="EMBL/GenBank/DDBJ databases">
        <title>Complete genome sequence of Cohnella hallensis HS21 isolated from Korean fir (Abies koreana) rhizospheric soil.</title>
        <authorList>
            <person name="Jiang L."/>
            <person name="Kang S.W."/>
            <person name="Kim S."/>
            <person name="Jung J."/>
            <person name="Kim C.Y."/>
            <person name="Kim D.H."/>
            <person name="Kim S.W."/>
            <person name="Lee J."/>
        </authorList>
    </citation>
    <scope>NUCLEOTIDE SEQUENCE [LARGE SCALE GENOMIC DNA]</scope>
    <source>
        <strain evidence="2 3">HS21</strain>
    </source>
</reference>
<evidence type="ECO:0000313" key="3">
    <source>
        <dbReference type="Proteomes" id="UP000289856"/>
    </source>
</evidence>
<sequence length="158" mass="18234">MKSHYLERGFILKNIIASLMAFVITLISVEPVSADWAFRSVVYSENLYEVTDELVLLSDIEKKIGKVTRYSDIEGTYPGNFSNTFPVGTEYYSIKDKDPKEIIAVKANKNTFVKAVNRGHYDNDYLETQNRIWIFIIGGIIVAVMISILFFRRRKKHI</sequence>
<evidence type="ECO:0000313" key="2">
    <source>
        <dbReference type="EMBL" id="BBI35869.1"/>
    </source>
</evidence>
<organism evidence="2 3">
    <name type="scientific">Cohnella abietis</name>
    <dbReference type="NCBI Taxonomy" id="2507935"/>
    <lineage>
        <taxon>Bacteria</taxon>
        <taxon>Bacillati</taxon>
        <taxon>Bacillota</taxon>
        <taxon>Bacilli</taxon>
        <taxon>Bacillales</taxon>
        <taxon>Paenibacillaceae</taxon>
        <taxon>Cohnella</taxon>
    </lineage>
</organism>
<feature type="transmembrane region" description="Helical" evidence="1">
    <location>
        <begin position="12"/>
        <end position="29"/>
    </location>
</feature>
<dbReference type="KEGG" id="cohn:KCTCHS21_52680"/>